<feature type="compositionally biased region" description="Basic and acidic residues" evidence="6">
    <location>
        <begin position="299"/>
        <end position="310"/>
    </location>
</feature>
<evidence type="ECO:0000313" key="9">
    <source>
        <dbReference type="Proteomes" id="UP000015354"/>
    </source>
</evidence>
<dbReference type="InterPro" id="IPR011009">
    <property type="entry name" value="Kinase-like_dom_sf"/>
</dbReference>
<dbReference type="PROSITE" id="PS51158">
    <property type="entry name" value="ALPHA_KINASE"/>
    <property type="match status" value="1"/>
</dbReference>
<protein>
    <submittedName>
        <fullName evidence="8">Myosin-heavy-chain kinase</fullName>
    </submittedName>
</protein>
<dbReference type="AlphaFoldDB" id="S9V6G0"/>
<dbReference type="EMBL" id="ATMH01000478">
    <property type="protein sequence ID" value="EPY36644.1"/>
    <property type="molecule type" value="Genomic_DNA"/>
</dbReference>
<dbReference type="GO" id="GO:0004674">
    <property type="term" value="F:protein serine/threonine kinase activity"/>
    <property type="evidence" value="ECO:0007669"/>
    <property type="project" value="UniProtKB-KW"/>
</dbReference>
<dbReference type="Pfam" id="PF02816">
    <property type="entry name" value="Alpha_kinase"/>
    <property type="match status" value="1"/>
</dbReference>
<reference evidence="8 9" key="1">
    <citation type="journal article" date="2013" name="PLoS ONE">
        <title>Predicting the Proteins of Angomonas deanei, Strigomonas culicis and Their Respective Endosymbionts Reveals New Aspects of the Trypanosomatidae Family.</title>
        <authorList>
            <person name="Motta M.C."/>
            <person name="Martins A.C."/>
            <person name="de Souza S.S."/>
            <person name="Catta-Preta C.M."/>
            <person name="Silva R."/>
            <person name="Klein C.C."/>
            <person name="de Almeida L.G."/>
            <person name="de Lima Cunha O."/>
            <person name="Ciapina L.P."/>
            <person name="Brocchi M."/>
            <person name="Colabardini A.C."/>
            <person name="de Araujo Lima B."/>
            <person name="Machado C.R."/>
            <person name="de Almeida Soares C.M."/>
            <person name="Probst C.M."/>
            <person name="de Menezes C.B."/>
            <person name="Thompson C.E."/>
            <person name="Bartholomeu D.C."/>
            <person name="Gradia D.F."/>
            <person name="Pavoni D.P."/>
            <person name="Grisard E.C."/>
            <person name="Fantinatti-Garboggini F."/>
            <person name="Marchini F.K."/>
            <person name="Rodrigues-Luiz G.F."/>
            <person name="Wagner G."/>
            <person name="Goldman G.H."/>
            <person name="Fietto J.L."/>
            <person name="Elias M.C."/>
            <person name="Goldman M.H."/>
            <person name="Sagot M.F."/>
            <person name="Pereira M."/>
            <person name="Stoco P.H."/>
            <person name="de Mendonca-Neto R.P."/>
            <person name="Teixeira S.M."/>
            <person name="Maciel T.E."/>
            <person name="de Oliveira Mendes T.A."/>
            <person name="Urmenyi T.P."/>
            <person name="de Souza W."/>
            <person name="Schenkman S."/>
            <person name="de Vasconcelos A.T."/>
        </authorList>
    </citation>
    <scope>NUCLEOTIDE SEQUENCE [LARGE SCALE GENOMIC DNA]</scope>
</reference>
<dbReference type="PANTHER" id="PTHR45992:SF2">
    <property type="entry name" value="EUKARYOTIC ELONGATION FACTOR 2 KINASE"/>
    <property type="match status" value="1"/>
</dbReference>
<dbReference type="GO" id="GO:0031037">
    <property type="term" value="P:myosin II filament disassembly"/>
    <property type="evidence" value="ECO:0007669"/>
    <property type="project" value="TreeGrafter"/>
</dbReference>
<evidence type="ECO:0000256" key="1">
    <source>
        <dbReference type="ARBA" id="ARBA00022527"/>
    </source>
</evidence>
<keyword evidence="3" id="KW-0547">Nucleotide-binding</keyword>
<dbReference type="SUPFAM" id="SSF56112">
    <property type="entry name" value="Protein kinase-like (PK-like)"/>
    <property type="match status" value="1"/>
</dbReference>
<keyword evidence="2" id="KW-0808">Transferase</keyword>
<feature type="domain" description="Alpha-type protein kinase" evidence="7">
    <location>
        <begin position="19"/>
        <end position="274"/>
    </location>
</feature>
<evidence type="ECO:0000256" key="5">
    <source>
        <dbReference type="ARBA" id="ARBA00022840"/>
    </source>
</evidence>
<evidence type="ECO:0000259" key="7">
    <source>
        <dbReference type="PROSITE" id="PS51158"/>
    </source>
</evidence>
<feature type="region of interest" description="Disordered" evidence="6">
    <location>
        <begin position="299"/>
        <end position="321"/>
    </location>
</feature>
<comment type="caution">
    <text evidence="8">The sequence shown here is derived from an EMBL/GenBank/DDBJ whole genome shotgun (WGS) entry which is preliminary data.</text>
</comment>
<proteinExistence type="predicted"/>
<gene>
    <name evidence="8" type="ORF">STCU_00478</name>
</gene>
<sequence length="321" mass="37023">MEEPRLFDMRNVFPVTKYTFNMKTLSWHGRRTFVRVCRPDMYAAHGGMRVCFDVNEVDPADPHSEEILNVAKMYRRNIPDVVEGDFFTEGEMQHLCAEIVRQFNCAPYTGLEKPCHRVQPEMIICSIVAVNREDIPDHLYNSRMGFFSYHTTDSDRVLFAMEPKLVGHFTKYNSNFGKRYSSNEFPLTVPVQRHRRFRVFQAAEALSHFSLIQSGGGLLLCDLQGVEDRLTDPELHTYNQKGMGIGNMGPEGIRRFVEGHVCSKVCRLIGLQPFAYTPGIFYVTDETNRTNPLLRLARRINDPTRPERITEPNPPVRNDQT</sequence>
<dbReference type="PANTHER" id="PTHR45992">
    <property type="entry name" value="EUKARYOTIC ELONGATION FACTOR 2 KINASE-RELATED"/>
    <property type="match status" value="1"/>
</dbReference>
<evidence type="ECO:0000313" key="8">
    <source>
        <dbReference type="EMBL" id="EPY36644.1"/>
    </source>
</evidence>
<evidence type="ECO:0000256" key="3">
    <source>
        <dbReference type="ARBA" id="ARBA00022741"/>
    </source>
</evidence>
<dbReference type="InterPro" id="IPR051852">
    <property type="entry name" value="Alpha-type_PK"/>
</dbReference>
<dbReference type="GO" id="GO:0005524">
    <property type="term" value="F:ATP binding"/>
    <property type="evidence" value="ECO:0007669"/>
    <property type="project" value="UniProtKB-KW"/>
</dbReference>
<dbReference type="Gene3D" id="3.20.200.10">
    <property type="entry name" value="MHCK/EF2 kinase"/>
    <property type="match status" value="1"/>
</dbReference>
<dbReference type="InterPro" id="IPR004166">
    <property type="entry name" value="a-kinase_dom"/>
</dbReference>
<dbReference type="CDD" id="cd04515">
    <property type="entry name" value="Alpha_kinase"/>
    <property type="match status" value="1"/>
</dbReference>
<keyword evidence="5" id="KW-0067">ATP-binding</keyword>
<keyword evidence="9" id="KW-1185">Reference proteome</keyword>
<keyword evidence="1" id="KW-0723">Serine/threonine-protein kinase</keyword>
<evidence type="ECO:0000256" key="2">
    <source>
        <dbReference type="ARBA" id="ARBA00022679"/>
    </source>
</evidence>
<organism evidence="8 9">
    <name type="scientific">Strigomonas culicis</name>
    <dbReference type="NCBI Taxonomy" id="28005"/>
    <lineage>
        <taxon>Eukaryota</taxon>
        <taxon>Discoba</taxon>
        <taxon>Euglenozoa</taxon>
        <taxon>Kinetoplastea</taxon>
        <taxon>Metakinetoplastina</taxon>
        <taxon>Trypanosomatida</taxon>
        <taxon>Trypanosomatidae</taxon>
        <taxon>Strigomonadinae</taxon>
        <taxon>Strigomonas</taxon>
    </lineage>
</organism>
<dbReference type="Proteomes" id="UP000015354">
    <property type="component" value="Unassembled WGS sequence"/>
</dbReference>
<name>S9V6G0_9TRYP</name>
<evidence type="ECO:0000256" key="4">
    <source>
        <dbReference type="ARBA" id="ARBA00022777"/>
    </source>
</evidence>
<dbReference type="OrthoDB" id="301415at2759"/>
<keyword evidence="4 8" id="KW-0418">Kinase</keyword>
<accession>S9V6G0</accession>
<dbReference type="GO" id="GO:1903013">
    <property type="term" value="P:response to differentiation-inducing factor 1"/>
    <property type="evidence" value="ECO:0007669"/>
    <property type="project" value="TreeGrafter"/>
</dbReference>
<dbReference type="SMART" id="SM00811">
    <property type="entry name" value="Alpha_kinase"/>
    <property type="match status" value="1"/>
</dbReference>
<evidence type="ECO:0000256" key="6">
    <source>
        <dbReference type="SAM" id="MobiDB-lite"/>
    </source>
</evidence>